<evidence type="ECO:0000313" key="3">
    <source>
        <dbReference type="Proteomes" id="UP001177003"/>
    </source>
</evidence>
<protein>
    <recommendedName>
        <fullName evidence="1">AB hydrolase-1 domain-containing protein</fullName>
    </recommendedName>
</protein>
<name>A0AA35ZS59_LACSI</name>
<dbReference type="InterPro" id="IPR029058">
    <property type="entry name" value="AB_hydrolase_fold"/>
</dbReference>
<dbReference type="Pfam" id="PF00561">
    <property type="entry name" value="Abhydrolase_1"/>
    <property type="match status" value="1"/>
</dbReference>
<organism evidence="2 3">
    <name type="scientific">Lactuca saligna</name>
    <name type="common">Willowleaf lettuce</name>
    <dbReference type="NCBI Taxonomy" id="75948"/>
    <lineage>
        <taxon>Eukaryota</taxon>
        <taxon>Viridiplantae</taxon>
        <taxon>Streptophyta</taxon>
        <taxon>Embryophyta</taxon>
        <taxon>Tracheophyta</taxon>
        <taxon>Spermatophyta</taxon>
        <taxon>Magnoliopsida</taxon>
        <taxon>eudicotyledons</taxon>
        <taxon>Gunneridae</taxon>
        <taxon>Pentapetalae</taxon>
        <taxon>asterids</taxon>
        <taxon>campanulids</taxon>
        <taxon>Asterales</taxon>
        <taxon>Asteraceae</taxon>
        <taxon>Cichorioideae</taxon>
        <taxon>Cichorieae</taxon>
        <taxon>Lactucinae</taxon>
        <taxon>Lactuca</taxon>
    </lineage>
</organism>
<sequence>MAATVAPKKKDTTPVTLGMEDNNDEWVIFLDIVILLSLQLSSIVRFNVSSRFHYLQSIEVKDAYIFEVDLLGFVHIPVEETVISSSFHDPHFYSLYISETEDWFIDSREEWRKAKHLDKFIFLGHSFGGYVVSKYALKHPEHVQHLVLVGPAGFTSEVDHKLEWLTKSRATWKRAVMSHLWESNFTPMKVPSLDVWSFMMELMIHKVTALSIHKPTSAMMHHVGHRFHEVFQMKYGDYSDLPAAKISELMKSNSLDIAPYTVASKNSKWDSRRKHQQDE</sequence>
<dbReference type="PANTHER" id="PTHR42886">
    <property type="entry name" value="RE40534P-RELATED"/>
    <property type="match status" value="1"/>
</dbReference>
<evidence type="ECO:0000259" key="1">
    <source>
        <dbReference type="Pfam" id="PF00561"/>
    </source>
</evidence>
<dbReference type="InterPro" id="IPR000073">
    <property type="entry name" value="AB_hydrolase_1"/>
</dbReference>
<dbReference type="Proteomes" id="UP001177003">
    <property type="component" value="Chromosome 8"/>
</dbReference>
<gene>
    <name evidence="2" type="ORF">LSALG_LOCUS36688</name>
</gene>
<dbReference type="GO" id="GO:0055088">
    <property type="term" value="P:lipid homeostasis"/>
    <property type="evidence" value="ECO:0007669"/>
    <property type="project" value="TreeGrafter"/>
</dbReference>
<dbReference type="Gene3D" id="3.40.50.1820">
    <property type="entry name" value="alpha/beta hydrolase"/>
    <property type="match status" value="1"/>
</dbReference>
<accession>A0AA35ZS59</accession>
<dbReference type="AlphaFoldDB" id="A0AA35ZS59"/>
<proteinExistence type="predicted"/>
<dbReference type="GO" id="GO:0006654">
    <property type="term" value="P:phosphatidic acid biosynthetic process"/>
    <property type="evidence" value="ECO:0007669"/>
    <property type="project" value="TreeGrafter"/>
</dbReference>
<evidence type="ECO:0000313" key="2">
    <source>
        <dbReference type="EMBL" id="CAI9297905.1"/>
    </source>
</evidence>
<dbReference type="PANTHER" id="PTHR42886:SF65">
    <property type="entry name" value="1-ACYLGLYCEROL-3-PHOSPHATE O-ACYLTRANSFERASE"/>
    <property type="match status" value="1"/>
</dbReference>
<dbReference type="GO" id="GO:0004623">
    <property type="term" value="F:phospholipase A2 activity"/>
    <property type="evidence" value="ECO:0007669"/>
    <property type="project" value="TreeGrafter"/>
</dbReference>
<dbReference type="EMBL" id="OX465084">
    <property type="protein sequence ID" value="CAI9297905.1"/>
    <property type="molecule type" value="Genomic_DNA"/>
</dbReference>
<keyword evidence="3" id="KW-1185">Reference proteome</keyword>
<dbReference type="SUPFAM" id="SSF53474">
    <property type="entry name" value="alpha/beta-Hydrolases"/>
    <property type="match status" value="1"/>
</dbReference>
<feature type="domain" description="AB hydrolase-1" evidence="1">
    <location>
        <begin position="111"/>
        <end position="183"/>
    </location>
</feature>
<dbReference type="GO" id="GO:0042171">
    <property type="term" value="F:lysophosphatidic acid acyltransferase activity"/>
    <property type="evidence" value="ECO:0007669"/>
    <property type="project" value="TreeGrafter"/>
</dbReference>
<reference evidence="2" key="1">
    <citation type="submission" date="2023-04" db="EMBL/GenBank/DDBJ databases">
        <authorList>
            <person name="Vijverberg K."/>
            <person name="Xiong W."/>
            <person name="Schranz E."/>
        </authorList>
    </citation>
    <scope>NUCLEOTIDE SEQUENCE</scope>
</reference>